<feature type="non-terminal residue" evidence="2">
    <location>
        <position position="214"/>
    </location>
</feature>
<proteinExistence type="predicted"/>
<keyword evidence="3" id="KW-1185">Reference proteome</keyword>
<gene>
    <name evidence="2" type="ORF">JKIAZH3_G7390</name>
</gene>
<protein>
    <submittedName>
        <fullName evidence="2">Uncharacterized protein</fullName>
    </submittedName>
</protein>
<name>A0ABN7IRE4_9BASI</name>
<feature type="compositionally biased region" description="Low complexity" evidence="1">
    <location>
        <begin position="131"/>
        <end position="157"/>
    </location>
</feature>
<evidence type="ECO:0000313" key="2">
    <source>
        <dbReference type="EMBL" id="CAD6913820.1"/>
    </source>
</evidence>
<dbReference type="EMBL" id="CAJHJG010001652">
    <property type="protein sequence ID" value="CAD6913820.1"/>
    <property type="molecule type" value="Genomic_DNA"/>
</dbReference>
<feature type="compositionally biased region" description="Polar residues" evidence="1">
    <location>
        <begin position="161"/>
        <end position="171"/>
    </location>
</feature>
<dbReference type="Proteomes" id="UP000836402">
    <property type="component" value="Unassembled WGS sequence"/>
</dbReference>
<reference evidence="2" key="1">
    <citation type="submission" date="2020-10" db="EMBL/GenBank/DDBJ databases">
        <authorList>
            <person name="Sedaghatjoo S."/>
        </authorList>
    </citation>
    <scope>NUCLEOTIDE SEQUENCE</scope>
    <source>
        <strain evidence="2">AZH3</strain>
    </source>
</reference>
<feature type="region of interest" description="Disordered" evidence="1">
    <location>
        <begin position="121"/>
        <end position="192"/>
    </location>
</feature>
<comment type="caution">
    <text evidence="2">The sequence shown here is derived from an EMBL/GenBank/DDBJ whole genome shotgun (WGS) entry which is preliminary data.</text>
</comment>
<feature type="non-terminal residue" evidence="2">
    <location>
        <position position="1"/>
    </location>
</feature>
<sequence>TLVTGIFLVATPSTGVELTYDRSQVAVAPGDPEEEEQYLDKHFSNLPMQIHAFGLVTSATASSFTIKGQTFVIEEKKKFEVTFLVDGTDTGFDIPKVGSYAGALGTVTSTTNGLTARLDRLQDNVPHKRAGSVSSRSSSSSGKKWSSAWKAGSPSKAVAGNGTSAEKSTVATVGGAKEETKVGTASKGSALSSRNSFNISTHRFMVLDVKTVDA</sequence>
<evidence type="ECO:0000313" key="3">
    <source>
        <dbReference type="Proteomes" id="UP000836402"/>
    </source>
</evidence>
<evidence type="ECO:0000256" key="1">
    <source>
        <dbReference type="SAM" id="MobiDB-lite"/>
    </source>
</evidence>
<accession>A0ABN7IRE4</accession>
<organism evidence="2 3">
    <name type="scientific">Tilletia caries</name>
    <name type="common">wheat bunt fungus</name>
    <dbReference type="NCBI Taxonomy" id="13290"/>
    <lineage>
        <taxon>Eukaryota</taxon>
        <taxon>Fungi</taxon>
        <taxon>Dikarya</taxon>
        <taxon>Basidiomycota</taxon>
        <taxon>Ustilaginomycotina</taxon>
        <taxon>Exobasidiomycetes</taxon>
        <taxon>Tilletiales</taxon>
        <taxon>Tilletiaceae</taxon>
        <taxon>Tilletia</taxon>
    </lineage>
</organism>